<dbReference type="PANTHER" id="PTHR32440:SF0">
    <property type="entry name" value="PHOSPHATASE DCR2-RELATED"/>
    <property type="match status" value="1"/>
</dbReference>
<dbReference type="Gene3D" id="2.100.10.50">
    <property type="match status" value="1"/>
</dbReference>
<accession>A0A7D8Z1L4</accession>
<sequence length="521" mass="58521">MPSICAPDSTPEEDKAKGKWVLVNVNLNKQTSLLHLYVYYRRTRRLDVPLIADLRIATDLSEEGWTKAHGNLHSGVPKQEKLHLWYKLQSQDGQTEGPQQGDDAPFYGFHRVEGGKVLDAKAGKHESVDLVYRRGTPAPIQAPEPRFHSNGTFKVLQIADLHYSVGQGKCKDTEKDPCVGDKDTEEWLEHALDAERPDLVVFSGDQLNGQKTSFNARSVLAKFAKPVIDRKIAWAAVFGNHDSEIADDRAEQMRAMQQMPYSLCQSGPVDVDGVGNYDIRVHSPDNSRTHIFTLFFLDSHAYQKSLLPWQKVQYDYLKPSQIDWFVNVSTSIKPIERPFQPDGGKDIGKVWEKRRLERQTLLARPNAMMFFHIPLPEAYLAADLTSDKLYANGELDLGSQLDKEGASNKNSGFFTDAIKHSFEIDEGAGQHPVAQVKVLSHGHCHMTDRCRRVDGIWMCFDGGSSFSGYGQADFDRRTRVYLISQWGEVIETYKRLTGGDIVDRQVLVGEGAASGWGQSAQ</sequence>
<dbReference type="AlphaFoldDB" id="A0A7D8Z1L4"/>
<organism evidence="2 3">
    <name type="scientific">Vanrija humicola</name>
    <name type="common">Yeast</name>
    <name type="synonym">Cryptococcus humicola</name>
    <dbReference type="NCBI Taxonomy" id="5417"/>
    <lineage>
        <taxon>Eukaryota</taxon>
        <taxon>Fungi</taxon>
        <taxon>Dikarya</taxon>
        <taxon>Basidiomycota</taxon>
        <taxon>Agaricomycotina</taxon>
        <taxon>Tremellomycetes</taxon>
        <taxon>Trichosporonales</taxon>
        <taxon>Trichosporonaceae</taxon>
        <taxon>Vanrija</taxon>
    </lineage>
</organism>
<evidence type="ECO:0000313" key="3">
    <source>
        <dbReference type="Proteomes" id="UP000473826"/>
    </source>
</evidence>
<evidence type="ECO:0000313" key="2">
    <source>
        <dbReference type="EMBL" id="TXT16081.1"/>
    </source>
</evidence>
<dbReference type="GO" id="GO:0005737">
    <property type="term" value="C:cytoplasm"/>
    <property type="evidence" value="ECO:0007669"/>
    <property type="project" value="TreeGrafter"/>
</dbReference>
<dbReference type="EMBL" id="QKWK01000001">
    <property type="protein sequence ID" value="TXT16081.1"/>
    <property type="molecule type" value="Genomic_DNA"/>
</dbReference>
<dbReference type="InterPro" id="IPR029052">
    <property type="entry name" value="Metallo-depent_PP-like"/>
</dbReference>
<proteinExistence type="predicted"/>
<dbReference type="SUPFAM" id="SSF56300">
    <property type="entry name" value="Metallo-dependent phosphatases"/>
    <property type="match status" value="1"/>
</dbReference>
<dbReference type="Proteomes" id="UP000473826">
    <property type="component" value="Unassembled WGS sequence"/>
</dbReference>
<dbReference type="Pfam" id="PF00149">
    <property type="entry name" value="Metallophos"/>
    <property type="match status" value="1"/>
</dbReference>
<dbReference type="InterPro" id="IPR004843">
    <property type="entry name" value="Calcineurin-like_PHP"/>
</dbReference>
<keyword evidence="3" id="KW-1185">Reference proteome</keyword>
<dbReference type="OrthoDB" id="783096at2759"/>
<reference evidence="2 3" key="1">
    <citation type="journal article" date="2019" name="PLoS Genet.">
        <title>Convergent evolution of linked mating-type loci in basidiomycete fungi.</title>
        <authorList>
            <person name="Sun S."/>
            <person name="Coelho M.A."/>
            <person name="Heitman J."/>
            <person name="Nowrousian M."/>
        </authorList>
    </citation>
    <scope>NUCLEOTIDE SEQUENCE [LARGE SCALE GENOMIC DNA]</scope>
    <source>
        <strain evidence="2 3">CBS 4282</strain>
    </source>
</reference>
<evidence type="ECO:0000259" key="1">
    <source>
        <dbReference type="Pfam" id="PF00149"/>
    </source>
</evidence>
<dbReference type="PANTHER" id="PTHR32440">
    <property type="entry name" value="PHOSPHATASE DCR2-RELATED-RELATED"/>
    <property type="match status" value="1"/>
</dbReference>
<name>A0A7D8Z1L4_VANHU</name>
<protein>
    <recommendedName>
        <fullName evidence="1">Calcineurin-like phosphoesterase domain-containing protein</fullName>
    </recommendedName>
</protein>
<feature type="domain" description="Calcineurin-like phosphoesterase" evidence="1">
    <location>
        <begin position="153"/>
        <end position="264"/>
    </location>
</feature>
<dbReference type="CDD" id="cd07383">
    <property type="entry name" value="MPP_Dcr2"/>
    <property type="match status" value="1"/>
</dbReference>
<comment type="caution">
    <text evidence="2">The sequence shown here is derived from an EMBL/GenBank/DDBJ whole genome shotgun (WGS) entry which is preliminary data.</text>
</comment>
<gene>
    <name evidence="2" type="ORF">VHUM_00584</name>
</gene>
<dbReference type="GO" id="GO:0004721">
    <property type="term" value="F:phosphoprotein phosphatase activity"/>
    <property type="evidence" value="ECO:0007669"/>
    <property type="project" value="TreeGrafter"/>
</dbReference>
<dbReference type="Gene3D" id="3.60.21.10">
    <property type="match status" value="1"/>
</dbReference>